<name>A0A0D2BQ14_9EURO</name>
<dbReference type="GeneID" id="25328883"/>
<dbReference type="InterPro" id="IPR051678">
    <property type="entry name" value="AGP_Transferase"/>
</dbReference>
<dbReference type="Gene3D" id="3.30.200.20">
    <property type="entry name" value="Phosphorylase Kinase, domain 1"/>
    <property type="match status" value="1"/>
</dbReference>
<evidence type="ECO:0000313" key="3">
    <source>
        <dbReference type="Proteomes" id="UP000054342"/>
    </source>
</evidence>
<dbReference type="HOGENOM" id="CLU_028906_4_1_1"/>
<gene>
    <name evidence="2" type="ORF">PV05_06975</name>
</gene>
<dbReference type="RefSeq" id="XP_013315210.1">
    <property type="nucleotide sequence ID" value="XM_013459756.1"/>
</dbReference>
<dbReference type="PANTHER" id="PTHR21310">
    <property type="entry name" value="AMINOGLYCOSIDE PHOSPHOTRANSFERASE-RELATED-RELATED"/>
    <property type="match status" value="1"/>
</dbReference>
<dbReference type="OrthoDB" id="5412996at2759"/>
<dbReference type="EMBL" id="KN847320">
    <property type="protein sequence ID" value="KIW54626.1"/>
    <property type="molecule type" value="Genomic_DNA"/>
</dbReference>
<reference evidence="2 3" key="1">
    <citation type="submission" date="2015-01" db="EMBL/GenBank/DDBJ databases">
        <title>The Genome Sequence of Exophiala xenobiotica CBS118157.</title>
        <authorList>
            <consortium name="The Broad Institute Genomics Platform"/>
            <person name="Cuomo C."/>
            <person name="de Hoog S."/>
            <person name="Gorbushina A."/>
            <person name="Stielow B."/>
            <person name="Teixiera M."/>
            <person name="Abouelleil A."/>
            <person name="Chapman S.B."/>
            <person name="Priest M."/>
            <person name="Young S.K."/>
            <person name="Wortman J."/>
            <person name="Nusbaum C."/>
            <person name="Birren B."/>
        </authorList>
    </citation>
    <scope>NUCLEOTIDE SEQUENCE [LARGE SCALE GENOMIC DNA]</scope>
    <source>
        <strain evidence="2 3">CBS 118157</strain>
    </source>
</reference>
<evidence type="ECO:0000259" key="1">
    <source>
        <dbReference type="Pfam" id="PF01636"/>
    </source>
</evidence>
<feature type="domain" description="Aminoglycoside phosphotransferase" evidence="1">
    <location>
        <begin position="66"/>
        <end position="325"/>
    </location>
</feature>
<dbReference type="InterPro" id="IPR002575">
    <property type="entry name" value="Aminoglycoside_PTrfase"/>
</dbReference>
<sequence>MVEAKTSPFKTYFDEVAETDGDEECKAWLARILDSKQDLTDFVSRCRGGEETGTYVGFLKGSFNFSFHVSFSDGQDVIIRFPKPGHTAFREEKVTNEVRAMDYLRQNTTIPVPRIHSWGLTKESPQQLGPFIVMDFIDGTLLSTILKQADGQDLVLDPNIDNALLDKVYRQIAGYILQLSQLTFTQIGAISKDRNSNTWRVAARPLTYNMNELATVAGYPDDQFPTEPFDRTSDYLTSVAKEHLTHLWTQRNIADNPEIARGRFIARHRLLHLIPKYCIDDTGPFIPFCDDMRPSNMLVDPETFRITAIVDFEFTNAMPAQFTYDPPWWLLLSGPEMWFDRCSAQEFLALYEPRMKQFLQALDQVQEEFGAAVAQPKGPSLATRMRDSWETGRFWFDYAIRKSFDLDVVYWTALRRHDDDDKVVSLEDEMRSELESFLETKMEQLRAYKEECHVRFHQGEDR</sequence>
<dbReference type="InterPro" id="IPR011009">
    <property type="entry name" value="Kinase-like_dom_sf"/>
</dbReference>
<accession>A0A0D2BQ14</accession>
<dbReference type="SUPFAM" id="SSF56112">
    <property type="entry name" value="Protein kinase-like (PK-like)"/>
    <property type="match status" value="1"/>
</dbReference>
<keyword evidence="3" id="KW-1185">Reference proteome</keyword>
<dbReference type="AlphaFoldDB" id="A0A0D2BQ14"/>
<proteinExistence type="predicted"/>
<evidence type="ECO:0000313" key="2">
    <source>
        <dbReference type="EMBL" id="KIW54626.1"/>
    </source>
</evidence>
<protein>
    <recommendedName>
        <fullName evidence="1">Aminoglycoside phosphotransferase domain-containing protein</fullName>
    </recommendedName>
</protein>
<dbReference type="STRING" id="348802.A0A0D2BQ14"/>
<dbReference type="PANTHER" id="PTHR21310:SF37">
    <property type="entry name" value="AMINOGLYCOSIDE PHOSPHOTRANSFERASE DOMAIN-CONTAINING PROTEIN"/>
    <property type="match status" value="1"/>
</dbReference>
<dbReference type="Pfam" id="PF01636">
    <property type="entry name" value="APH"/>
    <property type="match status" value="1"/>
</dbReference>
<dbReference type="Proteomes" id="UP000054342">
    <property type="component" value="Unassembled WGS sequence"/>
</dbReference>
<organism evidence="2 3">
    <name type="scientific">Exophiala xenobiotica</name>
    <dbReference type="NCBI Taxonomy" id="348802"/>
    <lineage>
        <taxon>Eukaryota</taxon>
        <taxon>Fungi</taxon>
        <taxon>Dikarya</taxon>
        <taxon>Ascomycota</taxon>
        <taxon>Pezizomycotina</taxon>
        <taxon>Eurotiomycetes</taxon>
        <taxon>Chaetothyriomycetidae</taxon>
        <taxon>Chaetothyriales</taxon>
        <taxon>Herpotrichiellaceae</taxon>
        <taxon>Exophiala</taxon>
    </lineage>
</organism>